<accession>A0A0B6YRZ2</accession>
<keyword evidence="1" id="KW-0479">Metal-binding</keyword>
<dbReference type="SUPFAM" id="SSF57903">
    <property type="entry name" value="FYVE/PHD zinc finger"/>
    <property type="match status" value="1"/>
</dbReference>
<feature type="non-terminal residue" evidence="3">
    <location>
        <position position="1"/>
    </location>
</feature>
<keyword evidence="1" id="KW-0863">Zinc-finger</keyword>
<dbReference type="EMBL" id="HACG01011425">
    <property type="protein sequence ID" value="CEK58290.1"/>
    <property type="molecule type" value="Transcribed_RNA"/>
</dbReference>
<keyword evidence="1" id="KW-0862">Zinc</keyword>
<reference evidence="3" key="1">
    <citation type="submission" date="2014-12" db="EMBL/GenBank/DDBJ databases">
        <title>Insight into the proteome of Arion vulgaris.</title>
        <authorList>
            <person name="Aradska J."/>
            <person name="Bulat T."/>
            <person name="Smidak R."/>
            <person name="Sarate P."/>
            <person name="Gangsoo J."/>
            <person name="Sialana F."/>
            <person name="Bilban M."/>
            <person name="Lubec G."/>
        </authorList>
    </citation>
    <scope>NUCLEOTIDE SEQUENCE</scope>
    <source>
        <tissue evidence="3">Skin</tissue>
    </source>
</reference>
<evidence type="ECO:0000256" key="1">
    <source>
        <dbReference type="PROSITE-ProRule" id="PRU00024"/>
    </source>
</evidence>
<organism evidence="3">
    <name type="scientific">Arion vulgaris</name>
    <dbReference type="NCBI Taxonomy" id="1028688"/>
    <lineage>
        <taxon>Eukaryota</taxon>
        <taxon>Metazoa</taxon>
        <taxon>Spiralia</taxon>
        <taxon>Lophotrochozoa</taxon>
        <taxon>Mollusca</taxon>
        <taxon>Gastropoda</taxon>
        <taxon>Heterobranchia</taxon>
        <taxon>Euthyneura</taxon>
        <taxon>Panpulmonata</taxon>
        <taxon>Eupulmonata</taxon>
        <taxon>Stylommatophora</taxon>
        <taxon>Helicina</taxon>
        <taxon>Arionoidea</taxon>
        <taxon>Arionidae</taxon>
        <taxon>Arion</taxon>
    </lineage>
</organism>
<dbReference type="PROSITE" id="PS50119">
    <property type="entry name" value="ZF_BBOX"/>
    <property type="match status" value="1"/>
</dbReference>
<feature type="non-terminal residue" evidence="3">
    <location>
        <position position="230"/>
    </location>
</feature>
<sequence>SNNRGCYICPVCATEVVISEHNMSTLPDNAFAKRLSCPSTVSEKREKTCGQCKMSGTYVEANIHCINCDEFLCANCALKHLEQEETVSHKTQDMEEYQETDIKLASNPTLPRCCGFYDALDIGSTYCVDCEISLCADCHTKLHIDHRCAELNAISQNFEIKIKTPLKELQKDHQILHKALDFLENIRKDTSKKHEDVHKTVKQRTQVLYNLIQEYENMLLMEIEKRHANN</sequence>
<name>A0A0B6YRZ2_9EUPU</name>
<dbReference type="InterPro" id="IPR047153">
    <property type="entry name" value="TRIM45/56/19-like"/>
</dbReference>
<dbReference type="SUPFAM" id="SSF57845">
    <property type="entry name" value="B-box zinc-binding domain"/>
    <property type="match status" value="1"/>
</dbReference>
<dbReference type="PANTHER" id="PTHR25462:SF296">
    <property type="entry name" value="MEIOTIC P26, ISOFORM F"/>
    <property type="match status" value="1"/>
</dbReference>
<dbReference type="AlphaFoldDB" id="A0A0B6YRZ2"/>
<dbReference type="GO" id="GO:0008270">
    <property type="term" value="F:zinc ion binding"/>
    <property type="evidence" value="ECO:0007669"/>
    <property type="project" value="UniProtKB-KW"/>
</dbReference>
<evidence type="ECO:0000313" key="3">
    <source>
        <dbReference type="EMBL" id="CEK58290.1"/>
    </source>
</evidence>
<evidence type="ECO:0000259" key="2">
    <source>
        <dbReference type="PROSITE" id="PS50119"/>
    </source>
</evidence>
<dbReference type="PANTHER" id="PTHR25462">
    <property type="entry name" value="BONUS, ISOFORM C-RELATED"/>
    <property type="match status" value="1"/>
</dbReference>
<feature type="domain" description="B box-type" evidence="2">
    <location>
        <begin position="44"/>
        <end position="94"/>
    </location>
</feature>
<dbReference type="InterPro" id="IPR011011">
    <property type="entry name" value="Znf_FYVE_PHD"/>
</dbReference>
<dbReference type="InterPro" id="IPR000315">
    <property type="entry name" value="Znf_B-box"/>
</dbReference>
<protein>
    <recommendedName>
        <fullName evidence="2">B box-type domain-containing protein</fullName>
    </recommendedName>
</protein>
<proteinExistence type="predicted"/>
<gene>
    <name evidence="3" type="primary">ORF32602</name>
</gene>